<dbReference type="EMBL" id="MFDD01000002">
    <property type="protein sequence ID" value="OGE41350.1"/>
    <property type="molecule type" value="Genomic_DNA"/>
</dbReference>
<dbReference type="Proteomes" id="UP000177328">
    <property type="component" value="Unassembled WGS sequence"/>
</dbReference>
<reference evidence="2 3" key="1">
    <citation type="journal article" date="2016" name="Nat. Commun.">
        <title>Thousands of microbial genomes shed light on interconnected biogeochemical processes in an aquifer system.</title>
        <authorList>
            <person name="Anantharaman K."/>
            <person name="Brown C.T."/>
            <person name="Hug L.A."/>
            <person name="Sharon I."/>
            <person name="Castelle C.J."/>
            <person name="Probst A.J."/>
            <person name="Thomas B.C."/>
            <person name="Singh A."/>
            <person name="Wilkins M.J."/>
            <person name="Karaoz U."/>
            <person name="Brodie E.L."/>
            <person name="Williams K.H."/>
            <person name="Hubbard S.S."/>
            <person name="Banfield J.F."/>
        </authorList>
    </citation>
    <scope>NUCLEOTIDE SEQUENCE [LARGE SCALE GENOMIC DNA]</scope>
</reference>
<name>A0A1F5KKL2_9BACT</name>
<gene>
    <name evidence="2" type="ORF">A3D25_02385</name>
</gene>
<accession>A0A1F5KKL2</accession>
<dbReference type="AlphaFoldDB" id="A0A1F5KKL2"/>
<feature type="transmembrane region" description="Helical" evidence="1">
    <location>
        <begin position="679"/>
        <end position="699"/>
    </location>
</feature>
<organism evidence="2 3">
    <name type="scientific">Candidatus Daviesbacteria bacterium RIFCSPHIGHO2_02_FULL_43_12</name>
    <dbReference type="NCBI Taxonomy" id="1797776"/>
    <lineage>
        <taxon>Bacteria</taxon>
        <taxon>Candidatus Daviesiibacteriota</taxon>
    </lineage>
</organism>
<comment type="caution">
    <text evidence="2">The sequence shown here is derived from an EMBL/GenBank/DDBJ whole genome shotgun (WGS) entry which is preliminary data.</text>
</comment>
<feature type="transmembrane region" description="Helical" evidence="1">
    <location>
        <begin position="821"/>
        <end position="838"/>
    </location>
</feature>
<feature type="transmembrane region" description="Helical" evidence="1">
    <location>
        <begin position="753"/>
        <end position="772"/>
    </location>
</feature>
<dbReference type="Gene3D" id="3.20.20.510">
    <property type="entry name" value="Uncharacterised protein PF12979, DUF3863"/>
    <property type="match status" value="1"/>
</dbReference>
<feature type="transmembrane region" description="Helical" evidence="1">
    <location>
        <begin position="525"/>
        <end position="546"/>
    </location>
</feature>
<sequence>MYKLLIICAVFLFEVFFPVKALAYSSPAFVTVVNPIRGDEFWDLSDQTPADSVNRQFEILKNYQLPATWLLRFDALANKEIVALLKRAPSNQEKGLFLEVTPSLAEAANVTYHKSSSWHQAGSALLTGYSTAERKLLVQTLFEKFKDIFGYYPTSVGAWWIDSFSLKLMTEEYHVNAGLIVADQYSTDDYQIWGQYWATPYYPYKTNALIPARDEAGKIPVVLMQWASRDPVNGYGKAVEESTYSVQPNDYIDYHQLDINYFNRLVDTYLSQKNNQFNQLTVGLENSYSWSKYGAEYERQLAALKTKQSSGLQVTTMSQFVNWYSRQFPGVSPSQLIIADNPLGGEDQTIWFQNPYYRIGIFKDSAGLSIRDIRQYRDGDQEVCLQESCEHVYFATSTTRVLDQVTFGKQWQLSEGKINNFKVSKNGLNVLITLTNQANQSHNLTLLPRDIKFDNNTYTIDSAILTAQRQGVTRNLAPLFPSSISWQARPLIIARDLTIFMLFLVALIIIPGALVITQIQKPDTFIGWIFLSTVYGLIQFVVLSYISGFFGVYLFAPVVCGVATFLYILKKAYKNIPRPKFTPRALILSAIVGLGIVFQVLPVVMSGSHFNYGDGFWGPNAHDGIWHLSLVNSLLLGLPPNNPTLSGVQLINYHYLYDLLLATTHLLTGVATSDLLFRFYPVIFSLLLGIGSLSLVQLISPDKLERRNFQTNVFVLFFVYFSGSFGWIVEFLREGHFGGESTFWANQPVSLNLNPPFAISLLVCILFFHLLFSERRSWKSMLILALVNASLLGFKAYAFLLTSTALLVFSLWELLKNKKPALLAGLLTSGGLALGLYLPNFKAAGVFMFQPFWLVHGMIDFPDRVGWAKLASARETYFQTSNWFKYLLAEAVSLMIFLAGNLGVRVIGLLVLFQKRTWRNTNMVILLVFTLVSFVLPLLFVQQGNSWNVIQFFYYGMYIAAVLTGILLGSLVRFKFKALASLVIVALILMAPINSLVTATSYLVSRPHTFISIDELAALQFLQDQPSGVVLTVPYSKNTKNDFLEPRPLYAYETTAYVSAYSKHPTFLEDEIQQEILGTDYMKRRVEANEFLQSKGLRGADMLRANSIRYIYLQKHYNLSIEESSSVKNIFENGEVVIYQVN</sequence>
<feature type="transmembrane region" description="Helical" evidence="1">
    <location>
        <begin position="924"/>
        <end position="940"/>
    </location>
</feature>
<feature type="transmembrane region" description="Helical" evidence="1">
    <location>
        <begin position="552"/>
        <end position="569"/>
    </location>
</feature>
<feature type="transmembrane region" description="Helical" evidence="1">
    <location>
        <begin position="979"/>
        <end position="1004"/>
    </location>
</feature>
<keyword evidence="1" id="KW-1133">Transmembrane helix</keyword>
<evidence type="ECO:0000313" key="2">
    <source>
        <dbReference type="EMBL" id="OGE41350.1"/>
    </source>
</evidence>
<feature type="transmembrane region" description="Helical" evidence="1">
    <location>
        <begin position="784"/>
        <end position="809"/>
    </location>
</feature>
<feature type="transmembrane region" description="Helical" evidence="1">
    <location>
        <begin position="497"/>
        <end position="516"/>
    </location>
</feature>
<proteinExistence type="predicted"/>
<protein>
    <submittedName>
        <fullName evidence="2">Uncharacterized protein</fullName>
    </submittedName>
</protein>
<keyword evidence="1" id="KW-0812">Transmembrane</keyword>
<feature type="transmembrane region" description="Helical" evidence="1">
    <location>
        <begin position="581"/>
        <end position="605"/>
    </location>
</feature>
<keyword evidence="1" id="KW-0472">Membrane</keyword>
<feature type="transmembrane region" description="Helical" evidence="1">
    <location>
        <begin position="891"/>
        <end position="912"/>
    </location>
</feature>
<feature type="transmembrane region" description="Helical" evidence="1">
    <location>
        <begin position="952"/>
        <end position="972"/>
    </location>
</feature>
<evidence type="ECO:0000313" key="3">
    <source>
        <dbReference type="Proteomes" id="UP000177328"/>
    </source>
</evidence>
<feature type="transmembrane region" description="Helical" evidence="1">
    <location>
        <begin position="843"/>
        <end position="859"/>
    </location>
</feature>
<feature type="transmembrane region" description="Helical" evidence="1">
    <location>
        <begin position="711"/>
        <end position="733"/>
    </location>
</feature>
<evidence type="ECO:0000256" key="1">
    <source>
        <dbReference type="SAM" id="Phobius"/>
    </source>
</evidence>